<feature type="transmembrane region" description="Helical" evidence="4">
    <location>
        <begin position="135"/>
        <end position="156"/>
    </location>
</feature>
<dbReference type="InterPro" id="IPR020846">
    <property type="entry name" value="MFS_dom"/>
</dbReference>
<evidence type="ECO:0000256" key="1">
    <source>
        <dbReference type="ARBA" id="ARBA00022692"/>
    </source>
</evidence>
<dbReference type="Gene3D" id="1.20.1250.20">
    <property type="entry name" value="MFS general substrate transporter like domains"/>
    <property type="match status" value="2"/>
</dbReference>
<keyword evidence="2 4" id="KW-1133">Transmembrane helix</keyword>
<reference evidence="6" key="1">
    <citation type="submission" date="2016-08" db="EMBL/GenBank/DDBJ databases">
        <title>Complete genome of Cloacibacillus porcorum.</title>
        <authorList>
            <person name="Looft T."/>
            <person name="Bayles D.O."/>
            <person name="Alt D.P."/>
        </authorList>
    </citation>
    <scope>NUCLEOTIDE SEQUENCE [LARGE SCALE GENOMIC DNA]</scope>
    <source>
        <strain evidence="6">CL-84</strain>
    </source>
</reference>
<dbReference type="Proteomes" id="UP000093044">
    <property type="component" value="Chromosome"/>
</dbReference>
<dbReference type="SUPFAM" id="SSF103473">
    <property type="entry name" value="MFS general substrate transporter"/>
    <property type="match status" value="1"/>
</dbReference>
<evidence type="ECO:0000256" key="3">
    <source>
        <dbReference type="ARBA" id="ARBA00023136"/>
    </source>
</evidence>
<evidence type="ECO:0000256" key="4">
    <source>
        <dbReference type="SAM" id="Phobius"/>
    </source>
</evidence>
<dbReference type="GeneID" id="83059254"/>
<protein>
    <recommendedName>
        <fullName evidence="5">Major facilitator superfamily (MFS) profile domain-containing protein</fullName>
    </recommendedName>
</protein>
<dbReference type="InterPro" id="IPR036259">
    <property type="entry name" value="MFS_trans_sf"/>
</dbReference>
<dbReference type="InterPro" id="IPR011701">
    <property type="entry name" value="MFS"/>
</dbReference>
<dbReference type="RefSeq" id="WP_066748433.1">
    <property type="nucleotide sequence ID" value="NZ_CAUFKJ010000023.1"/>
</dbReference>
<feature type="transmembrane region" description="Helical" evidence="4">
    <location>
        <begin position="101"/>
        <end position="123"/>
    </location>
</feature>
<feature type="transmembrane region" description="Helical" evidence="4">
    <location>
        <begin position="76"/>
        <end position="95"/>
    </location>
</feature>
<feature type="transmembrane region" description="Helical" evidence="4">
    <location>
        <begin position="254"/>
        <end position="275"/>
    </location>
</feature>
<evidence type="ECO:0000313" key="6">
    <source>
        <dbReference type="EMBL" id="ANZ46385.1"/>
    </source>
</evidence>
<feature type="transmembrane region" description="Helical" evidence="4">
    <location>
        <begin position="168"/>
        <end position="187"/>
    </location>
</feature>
<dbReference type="Pfam" id="PF07690">
    <property type="entry name" value="MFS_1"/>
    <property type="match status" value="1"/>
</dbReference>
<sequence length="400" mass="42846">MKDSTNTNRWAILFFGMICMLIMGVCYTYSLFQPYVMKHFSVDSPSASLPFTIFIAVFCVGNFVGGRMQQKTTVKLTLVVGYILMVLGWLLTAILPSDMFWAMFITFGGLFGIGDGIVYNVIVSLMPKWFVDRKGLASGLTLAMLGLSATVFSPIVSQWLKNYGFSKSFMAVAMVYAAVGIFGTLTMKNPPKDYMSDYTGTGAIVTTKKQYEVSEVFHVKEFWTLMGLYFCAVPAYLLLSAIFVSYGADRGLTAAMATLGVSAASLCQVGGRFVIPTVSDKIGRKSAFAVSFLITALGVAMLTISTGNLYVLCFCLLSFSYGGTQACFAPIAADRFGTKNVGTILSLTMIGFGLGSIGASLMAKVVGTSTAFICAGVVSLIGIGLVCTLPSPKKAREQGV</sequence>
<feature type="transmembrane region" description="Helical" evidence="4">
    <location>
        <begin position="287"/>
        <end position="303"/>
    </location>
</feature>
<dbReference type="PROSITE" id="PS50850">
    <property type="entry name" value="MFS"/>
    <property type="match status" value="1"/>
</dbReference>
<accession>A0A1B2I8W6</accession>
<dbReference type="PANTHER" id="PTHR11360:SF304">
    <property type="entry name" value="MFS DOMAIN-CONTAINING PROTEIN"/>
    <property type="match status" value="1"/>
</dbReference>
<name>A0A1B2I8W6_9BACT</name>
<feature type="transmembrane region" description="Helical" evidence="4">
    <location>
        <begin position="309"/>
        <end position="332"/>
    </location>
</feature>
<proteinExistence type="predicted"/>
<dbReference type="CDD" id="cd17353">
    <property type="entry name" value="MFS_OFA_like"/>
    <property type="match status" value="1"/>
</dbReference>
<feature type="transmembrane region" description="Helical" evidence="4">
    <location>
        <begin position="344"/>
        <end position="363"/>
    </location>
</feature>
<feature type="transmembrane region" description="Helical" evidence="4">
    <location>
        <begin position="12"/>
        <end position="32"/>
    </location>
</feature>
<evidence type="ECO:0000256" key="2">
    <source>
        <dbReference type="ARBA" id="ARBA00022989"/>
    </source>
</evidence>
<keyword evidence="7" id="KW-1185">Reference proteome</keyword>
<dbReference type="EMBL" id="CP016757">
    <property type="protein sequence ID" value="ANZ46385.1"/>
    <property type="molecule type" value="Genomic_DNA"/>
</dbReference>
<feature type="transmembrane region" description="Helical" evidence="4">
    <location>
        <begin position="369"/>
        <end position="389"/>
    </location>
</feature>
<keyword evidence="1 4" id="KW-0812">Transmembrane</keyword>
<evidence type="ECO:0000313" key="7">
    <source>
        <dbReference type="Proteomes" id="UP000093044"/>
    </source>
</evidence>
<evidence type="ECO:0000259" key="5">
    <source>
        <dbReference type="PROSITE" id="PS50850"/>
    </source>
</evidence>
<dbReference type="InterPro" id="IPR050327">
    <property type="entry name" value="Proton-linked_MCT"/>
</dbReference>
<dbReference type="STRING" id="1197717.BED41_15510"/>
<feature type="domain" description="Major facilitator superfamily (MFS) profile" evidence="5">
    <location>
        <begin position="1"/>
        <end position="394"/>
    </location>
</feature>
<dbReference type="PANTHER" id="PTHR11360">
    <property type="entry name" value="MONOCARBOXYLATE TRANSPORTER"/>
    <property type="match status" value="1"/>
</dbReference>
<keyword evidence="3 4" id="KW-0472">Membrane</keyword>
<dbReference type="KEGG" id="cpor:BED41_15510"/>
<feature type="transmembrane region" description="Helical" evidence="4">
    <location>
        <begin position="227"/>
        <end position="248"/>
    </location>
</feature>
<dbReference type="GO" id="GO:0022857">
    <property type="term" value="F:transmembrane transporter activity"/>
    <property type="evidence" value="ECO:0007669"/>
    <property type="project" value="InterPro"/>
</dbReference>
<feature type="transmembrane region" description="Helical" evidence="4">
    <location>
        <begin position="44"/>
        <end position="64"/>
    </location>
</feature>
<gene>
    <name evidence="6" type="ORF">BED41_15510</name>
</gene>
<organism evidence="6 7">
    <name type="scientific">Cloacibacillus porcorum</name>
    <dbReference type="NCBI Taxonomy" id="1197717"/>
    <lineage>
        <taxon>Bacteria</taxon>
        <taxon>Thermotogati</taxon>
        <taxon>Synergistota</taxon>
        <taxon>Synergistia</taxon>
        <taxon>Synergistales</taxon>
        <taxon>Synergistaceae</taxon>
        <taxon>Cloacibacillus</taxon>
    </lineage>
</organism>
<dbReference type="AlphaFoldDB" id="A0A1B2I8W6"/>